<dbReference type="InterPro" id="IPR028082">
    <property type="entry name" value="Peripla_BP_I"/>
</dbReference>
<proteinExistence type="inferred from homology"/>
<reference evidence="6" key="1">
    <citation type="journal article" date="2019" name="Int. J. Syst. Evol. Microbiol.">
        <title>The Global Catalogue of Microorganisms (GCM) 10K type strain sequencing project: providing services to taxonomists for standard genome sequencing and annotation.</title>
        <authorList>
            <consortium name="The Broad Institute Genomics Platform"/>
            <consortium name="The Broad Institute Genome Sequencing Center for Infectious Disease"/>
            <person name="Wu L."/>
            <person name="Ma J."/>
        </authorList>
    </citation>
    <scope>NUCLEOTIDE SEQUENCE [LARGE SCALE GENOMIC DNA]</scope>
    <source>
        <strain evidence="6">JCM 17137</strain>
    </source>
</reference>
<organism evidence="5 6">
    <name type="scientific">Salinactinospora qingdaonensis</name>
    <dbReference type="NCBI Taxonomy" id="702744"/>
    <lineage>
        <taxon>Bacteria</taxon>
        <taxon>Bacillati</taxon>
        <taxon>Actinomycetota</taxon>
        <taxon>Actinomycetes</taxon>
        <taxon>Streptosporangiales</taxon>
        <taxon>Nocardiopsidaceae</taxon>
        <taxon>Salinactinospora</taxon>
    </lineage>
</organism>
<sequence length="319" mass="33878">MHNRRYTTFALSVIATGSLLLTGCSDGRELAAEEDGTIDRIGLMVQDLSNPFFIAMQEGVESAAEEMDATVTTEDGRQDLGAQNEQIDAFIQQGIDILLINAVDSEGIGSAVQRATEAGITVVAVDVTAKGAQAFVTSDNVQAGTQACTHLAEQIGGEGEILLVDGTPISSVQDRVTGCEEVLAEEYPDVEIVAKQSGDNGRNQALTITTDMLTANPDVKGIFGINDPTALGATLAAEQAGYDDLVITGVDGSPQAEEELQKEDSMFVGTAAQDPKLLGVTGLEMAEKLYNGEELENSERLVETKLITRDNLDEYEGWQ</sequence>
<dbReference type="EMBL" id="BAABDD010000003">
    <property type="protein sequence ID" value="GAA3732022.1"/>
    <property type="molecule type" value="Genomic_DNA"/>
</dbReference>
<dbReference type="RefSeq" id="WP_344967910.1">
    <property type="nucleotide sequence ID" value="NZ_BAABDD010000003.1"/>
</dbReference>
<dbReference type="Gene3D" id="3.40.50.2300">
    <property type="match status" value="2"/>
</dbReference>
<accession>A0ABP7F656</accession>
<dbReference type="Proteomes" id="UP001500908">
    <property type="component" value="Unassembled WGS sequence"/>
</dbReference>
<evidence type="ECO:0000313" key="5">
    <source>
        <dbReference type="EMBL" id="GAA3732022.1"/>
    </source>
</evidence>
<comment type="similarity">
    <text evidence="2">Belongs to the bacterial solute-binding protein 2 family.</text>
</comment>
<dbReference type="InterPro" id="IPR025997">
    <property type="entry name" value="SBP_2_dom"/>
</dbReference>
<dbReference type="CDD" id="cd06321">
    <property type="entry name" value="PBP1_ABC_sugar_binding-like"/>
    <property type="match status" value="1"/>
</dbReference>
<evidence type="ECO:0000256" key="2">
    <source>
        <dbReference type="ARBA" id="ARBA00007639"/>
    </source>
</evidence>
<evidence type="ECO:0000256" key="3">
    <source>
        <dbReference type="ARBA" id="ARBA00022729"/>
    </source>
</evidence>
<keyword evidence="6" id="KW-1185">Reference proteome</keyword>
<evidence type="ECO:0000313" key="6">
    <source>
        <dbReference type="Proteomes" id="UP001500908"/>
    </source>
</evidence>
<protein>
    <submittedName>
        <fullName evidence="5">ABC transporter substrate-binding protein</fullName>
    </submittedName>
</protein>
<comment type="caution">
    <text evidence="5">The sequence shown here is derived from an EMBL/GenBank/DDBJ whole genome shotgun (WGS) entry which is preliminary data.</text>
</comment>
<dbReference type="SUPFAM" id="SSF53822">
    <property type="entry name" value="Periplasmic binding protein-like I"/>
    <property type="match status" value="1"/>
</dbReference>
<dbReference type="PANTHER" id="PTHR46847">
    <property type="entry name" value="D-ALLOSE-BINDING PERIPLASMIC PROTEIN-RELATED"/>
    <property type="match status" value="1"/>
</dbReference>
<dbReference type="PANTHER" id="PTHR46847:SF2">
    <property type="entry name" value="ABC TRANSPORTER SUGAR-BINDING PROTEIN"/>
    <property type="match status" value="1"/>
</dbReference>
<keyword evidence="3" id="KW-0732">Signal</keyword>
<name>A0ABP7F656_9ACTN</name>
<dbReference type="Pfam" id="PF13407">
    <property type="entry name" value="Peripla_BP_4"/>
    <property type="match status" value="1"/>
</dbReference>
<gene>
    <name evidence="5" type="ORF">GCM10022402_10900</name>
</gene>
<comment type="subcellular location">
    <subcellularLocation>
        <location evidence="1">Cell envelope</location>
    </subcellularLocation>
</comment>
<dbReference type="PROSITE" id="PS51257">
    <property type="entry name" value="PROKAR_LIPOPROTEIN"/>
    <property type="match status" value="1"/>
</dbReference>
<evidence type="ECO:0000259" key="4">
    <source>
        <dbReference type="Pfam" id="PF13407"/>
    </source>
</evidence>
<feature type="domain" description="Periplasmic binding protein" evidence="4">
    <location>
        <begin position="41"/>
        <end position="294"/>
    </location>
</feature>
<evidence type="ECO:0000256" key="1">
    <source>
        <dbReference type="ARBA" id="ARBA00004196"/>
    </source>
</evidence>